<gene>
    <name evidence="15" type="ORF">FNU76_10755</name>
</gene>
<organism evidence="15 16">
    <name type="scientific">Chitinimonas arctica</name>
    <dbReference type="NCBI Taxonomy" id="2594795"/>
    <lineage>
        <taxon>Bacteria</taxon>
        <taxon>Pseudomonadati</taxon>
        <taxon>Pseudomonadota</taxon>
        <taxon>Betaproteobacteria</taxon>
        <taxon>Neisseriales</taxon>
        <taxon>Chitinibacteraceae</taxon>
        <taxon>Chitinimonas</taxon>
    </lineage>
</organism>
<dbReference type="GO" id="GO:0008168">
    <property type="term" value="F:methyltransferase activity"/>
    <property type="evidence" value="ECO:0007669"/>
    <property type="project" value="UniProtKB-KW"/>
</dbReference>
<dbReference type="GO" id="GO:0008270">
    <property type="term" value="F:zinc ion binding"/>
    <property type="evidence" value="ECO:0007669"/>
    <property type="project" value="InterPro"/>
</dbReference>
<comment type="catalytic activity">
    <reaction evidence="1">
        <text>Hydrolysis of alkylated DNA, releasing 3-methyladenine, 3-methylguanine, 7-methylguanine and 7-methyladenine.</text>
        <dbReference type="EC" id="3.2.2.21"/>
    </reaction>
</comment>
<dbReference type="InterPro" id="IPR051912">
    <property type="entry name" value="Alkylbase_DNA_Glycosylase/TA"/>
</dbReference>
<dbReference type="Gene3D" id="1.10.10.60">
    <property type="entry name" value="Homeodomain-like"/>
    <property type="match status" value="1"/>
</dbReference>
<evidence type="ECO:0000256" key="12">
    <source>
        <dbReference type="ARBA" id="ARBA00023163"/>
    </source>
</evidence>
<dbReference type="EMBL" id="CP041730">
    <property type="protein sequence ID" value="QDQ26805.1"/>
    <property type="molecule type" value="Genomic_DNA"/>
</dbReference>
<dbReference type="Pfam" id="PF00730">
    <property type="entry name" value="HhH-GPD"/>
    <property type="match status" value="1"/>
</dbReference>
<dbReference type="InterPro" id="IPR004026">
    <property type="entry name" value="Ada_DNA_repair_Zn-bd"/>
</dbReference>
<keyword evidence="8" id="KW-0862">Zinc</keyword>
<evidence type="ECO:0000256" key="10">
    <source>
        <dbReference type="ARBA" id="ARBA00023125"/>
    </source>
</evidence>
<dbReference type="Pfam" id="PF12833">
    <property type="entry name" value="HTH_18"/>
    <property type="match status" value="1"/>
</dbReference>
<dbReference type="InterPro" id="IPR035451">
    <property type="entry name" value="Ada-like_dom_sf"/>
</dbReference>
<dbReference type="InterPro" id="IPR018062">
    <property type="entry name" value="HTH_AraC-typ_CS"/>
</dbReference>
<keyword evidence="7" id="KW-0227">DNA damage</keyword>
<dbReference type="PANTHER" id="PTHR43003">
    <property type="entry name" value="DNA-3-METHYLADENINE GLYCOSYLASE"/>
    <property type="match status" value="1"/>
</dbReference>
<dbReference type="SUPFAM" id="SSF48150">
    <property type="entry name" value="DNA-glycosylase"/>
    <property type="match status" value="1"/>
</dbReference>
<dbReference type="SMART" id="SM00342">
    <property type="entry name" value="HTH_ARAC"/>
    <property type="match status" value="1"/>
</dbReference>
<keyword evidence="9" id="KW-0805">Transcription regulation</keyword>
<keyword evidence="11" id="KW-0010">Activator</keyword>
<evidence type="ECO:0000256" key="4">
    <source>
        <dbReference type="ARBA" id="ARBA00022603"/>
    </source>
</evidence>
<evidence type="ECO:0000256" key="3">
    <source>
        <dbReference type="ARBA" id="ARBA00012000"/>
    </source>
</evidence>
<comment type="cofactor">
    <cofactor evidence="2">
        <name>Zn(2+)</name>
        <dbReference type="ChEBI" id="CHEBI:29105"/>
    </cofactor>
</comment>
<dbReference type="GO" id="GO:0008725">
    <property type="term" value="F:DNA-3-methyladenine glycosylase activity"/>
    <property type="evidence" value="ECO:0007669"/>
    <property type="project" value="TreeGrafter"/>
</dbReference>
<keyword evidence="16" id="KW-1185">Reference proteome</keyword>
<evidence type="ECO:0000256" key="2">
    <source>
        <dbReference type="ARBA" id="ARBA00001947"/>
    </source>
</evidence>
<dbReference type="SUPFAM" id="SSF57884">
    <property type="entry name" value="Ada DNA repair protein, N-terminal domain (N-Ada 10)"/>
    <property type="match status" value="1"/>
</dbReference>
<keyword evidence="13" id="KW-0234">DNA repair</keyword>
<dbReference type="PROSITE" id="PS00041">
    <property type="entry name" value="HTH_ARAC_FAMILY_1"/>
    <property type="match status" value="1"/>
</dbReference>
<keyword evidence="10" id="KW-0238">DNA-binding</keyword>
<dbReference type="CDD" id="cd00056">
    <property type="entry name" value="ENDO3c"/>
    <property type="match status" value="1"/>
</dbReference>
<feature type="domain" description="HTH araC/xylS-type" evidence="14">
    <location>
        <begin position="79"/>
        <end position="180"/>
    </location>
</feature>
<dbReference type="GO" id="GO:0032259">
    <property type="term" value="P:methylation"/>
    <property type="evidence" value="ECO:0007669"/>
    <property type="project" value="UniProtKB-KW"/>
</dbReference>
<dbReference type="GO" id="GO:0003700">
    <property type="term" value="F:DNA-binding transcription factor activity"/>
    <property type="evidence" value="ECO:0007669"/>
    <property type="project" value="InterPro"/>
</dbReference>
<evidence type="ECO:0000256" key="11">
    <source>
        <dbReference type="ARBA" id="ARBA00023159"/>
    </source>
</evidence>
<dbReference type="PANTHER" id="PTHR43003:SF5">
    <property type="entry name" value="DNA-3-METHYLADENINE GLYCOSYLASE"/>
    <property type="match status" value="1"/>
</dbReference>
<dbReference type="Gene3D" id="1.10.340.30">
    <property type="entry name" value="Hypothetical protein, domain 2"/>
    <property type="match status" value="1"/>
</dbReference>
<evidence type="ECO:0000256" key="13">
    <source>
        <dbReference type="ARBA" id="ARBA00023204"/>
    </source>
</evidence>
<sequence length="474" mass="51805">MDSVSLYQQLLTRDSRFDGRFLSGLAAAGRYCLPSCATPPAPFEQLGFFRNEAQARKAGLQPCEYCRPDLFYQGTPFDEQRYEAVLQSLHSDAPGARMAELARQVGLTQQRLDQLCRRHGHLPAAALLLRYRLEWAQRRLMQVAAPIETVAAAAGFADGAAFQHDFLQAFALAPQAYRDLPAGSQFCLSLPADYRATEVLAYLGRDGDGPAERLRGNSVTKAVLLHGRPVRLCMRIEAETAHCEVLGEVAPDMMVAAHHMALRCLGLAERPTLPDGQARTADAKRLLAIRPGLCLPLSGTVFEALVWAIVGQQVNLTFAAKLRRVVIELAGREAGDGMLAHPDIAAVAALDPAVLHGRQFSRSKAEYLVGTARYLLEHGWDMEALSRQSAPAMLRRLTAIRGIGPWTAQYTLMRGAGFGDCVPVGDAGLVLALQRFFALPQRPDAEQTLQLMEGFAPWRSLATAHLWASLQEAA</sequence>
<reference evidence="16" key="1">
    <citation type="submission" date="2019-07" db="EMBL/GenBank/DDBJ databases">
        <title>Chitinimonas sp. nov., isolated from Ny-Alesund, arctica soil.</title>
        <authorList>
            <person name="Xu Q."/>
            <person name="Peng F."/>
        </authorList>
    </citation>
    <scope>NUCLEOTIDE SEQUENCE [LARGE SCALE GENOMIC DNA]</scope>
    <source>
        <strain evidence="16">R3-44</strain>
    </source>
</reference>
<dbReference type="PROSITE" id="PS01124">
    <property type="entry name" value="HTH_ARAC_FAMILY_2"/>
    <property type="match status" value="1"/>
</dbReference>
<dbReference type="Gene3D" id="1.10.1670.40">
    <property type="match status" value="1"/>
</dbReference>
<evidence type="ECO:0000313" key="15">
    <source>
        <dbReference type="EMBL" id="QDQ26805.1"/>
    </source>
</evidence>
<dbReference type="InterPro" id="IPR018060">
    <property type="entry name" value="HTH_AraC"/>
</dbReference>
<protein>
    <recommendedName>
        <fullName evidence="3">DNA-3-methyladenine glycosylase II</fullName>
        <ecNumber evidence="3">3.2.2.21</ecNumber>
    </recommendedName>
</protein>
<evidence type="ECO:0000313" key="16">
    <source>
        <dbReference type="Proteomes" id="UP000317550"/>
    </source>
</evidence>
<dbReference type="GO" id="GO:0032131">
    <property type="term" value="F:alkylated DNA binding"/>
    <property type="evidence" value="ECO:0007669"/>
    <property type="project" value="TreeGrafter"/>
</dbReference>
<dbReference type="InterPro" id="IPR009057">
    <property type="entry name" value="Homeodomain-like_sf"/>
</dbReference>
<keyword evidence="6" id="KW-0479">Metal-binding</keyword>
<dbReference type="Pfam" id="PF02805">
    <property type="entry name" value="Ada_Zn_binding"/>
    <property type="match status" value="1"/>
</dbReference>
<dbReference type="SMART" id="SM00478">
    <property type="entry name" value="ENDO3c"/>
    <property type="match status" value="1"/>
</dbReference>
<dbReference type="GO" id="GO:0032993">
    <property type="term" value="C:protein-DNA complex"/>
    <property type="evidence" value="ECO:0007669"/>
    <property type="project" value="TreeGrafter"/>
</dbReference>
<dbReference type="Proteomes" id="UP000317550">
    <property type="component" value="Chromosome"/>
</dbReference>
<dbReference type="GO" id="GO:0006307">
    <property type="term" value="P:DNA alkylation repair"/>
    <property type="evidence" value="ECO:0007669"/>
    <property type="project" value="TreeGrafter"/>
</dbReference>
<evidence type="ECO:0000256" key="6">
    <source>
        <dbReference type="ARBA" id="ARBA00022723"/>
    </source>
</evidence>
<name>A0A516SF64_9NEIS</name>
<dbReference type="KEGG" id="cari:FNU76_10755"/>
<dbReference type="InterPro" id="IPR011257">
    <property type="entry name" value="DNA_glycosylase"/>
</dbReference>
<evidence type="ECO:0000256" key="9">
    <source>
        <dbReference type="ARBA" id="ARBA00023015"/>
    </source>
</evidence>
<dbReference type="RefSeq" id="WP_144278199.1">
    <property type="nucleotide sequence ID" value="NZ_CP041730.1"/>
</dbReference>
<evidence type="ECO:0000256" key="7">
    <source>
        <dbReference type="ARBA" id="ARBA00022763"/>
    </source>
</evidence>
<dbReference type="GO" id="GO:0043916">
    <property type="term" value="F:DNA-7-methylguanine glycosylase activity"/>
    <property type="evidence" value="ECO:0007669"/>
    <property type="project" value="TreeGrafter"/>
</dbReference>
<keyword evidence="4" id="KW-0489">Methyltransferase</keyword>
<dbReference type="GO" id="GO:0043565">
    <property type="term" value="F:sequence-specific DNA binding"/>
    <property type="evidence" value="ECO:0007669"/>
    <property type="project" value="InterPro"/>
</dbReference>
<keyword evidence="5" id="KW-0808">Transferase</keyword>
<dbReference type="InterPro" id="IPR003265">
    <property type="entry name" value="HhH-GPD_domain"/>
</dbReference>
<dbReference type="SUPFAM" id="SSF46689">
    <property type="entry name" value="Homeodomain-like"/>
    <property type="match status" value="1"/>
</dbReference>
<evidence type="ECO:0000256" key="1">
    <source>
        <dbReference type="ARBA" id="ARBA00000086"/>
    </source>
</evidence>
<dbReference type="EC" id="3.2.2.21" evidence="3"/>
<dbReference type="GO" id="GO:0005737">
    <property type="term" value="C:cytoplasm"/>
    <property type="evidence" value="ECO:0007669"/>
    <property type="project" value="TreeGrafter"/>
</dbReference>
<proteinExistence type="predicted"/>
<evidence type="ECO:0000256" key="5">
    <source>
        <dbReference type="ARBA" id="ARBA00022679"/>
    </source>
</evidence>
<evidence type="ECO:0000259" key="14">
    <source>
        <dbReference type="PROSITE" id="PS01124"/>
    </source>
</evidence>
<dbReference type="GO" id="GO:0006285">
    <property type="term" value="P:base-excision repair, AP site formation"/>
    <property type="evidence" value="ECO:0007669"/>
    <property type="project" value="TreeGrafter"/>
</dbReference>
<evidence type="ECO:0000256" key="8">
    <source>
        <dbReference type="ARBA" id="ARBA00022833"/>
    </source>
</evidence>
<keyword evidence="12" id="KW-0804">Transcription</keyword>
<accession>A0A516SF64</accession>
<dbReference type="AlphaFoldDB" id="A0A516SF64"/>
<dbReference type="Gene3D" id="3.40.10.10">
    <property type="entry name" value="DNA Methylphosphotriester Repair Domain"/>
    <property type="match status" value="1"/>
</dbReference>
<dbReference type="OrthoDB" id="9811249at2"/>